<organism evidence="1 2">
    <name type="scientific">Nocardia goodfellowii</name>
    <dbReference type="NCBI Taxonomy" id="882446"/>
    <lineage>
        <taxon>Bacteria</taxon>
        <taxon>Bacillati</taxon>
        <taxon>Actinomycetota</taxon>
        <taxon>Actinomycetes</taxon>
        <taxon>Mycobacteriales</taxon>
        <taxon>Nocardiaceae</taxon>
        <taxon>Nocardia</taxon>
    </lineage>
</organism>
<keyword evidence="2" id="KW-1185">Reference proteome</keyword>
<dbReference type="InterPro" id="IPR032710">
    <property type="entry name" value="NTF2-like_dom_sf"/>
</dbReference>
<dbReference type="Proteomes" id="UP001519325">
    <property type="component" value="Unassembled WGS sequence"/>
</dbReference>
<evidence type="ECO:0008006" key="3">
    <source>
        <dbReference type="Google" id="ProtNLM"/>
    </source>
</evidence>
<sequence length="128" mass="14510">MVDGLVLPFWQSGDTRPLTNGLAADAIFSSPAADYHGRARTVHMLTLIATVIDKVDQTGRWLSERDGLYTFTSRVDDQELHGVVHEEYTADGRLQHVTLYLRPYRSLRRAMAKMVQRMEDSPLPDHSV</sequence>
<dbReference type="Gene3D" id="3.10.450.50">
    <property type="match status" value="1"/>
</dbReference>
<proteinExistence type="predicted"/>
<name>A0ABS4QLH7_9NOCA</name>
<accession>A0ABS4QLH7</accession>
<reference evidence="1 2" key="1">
    <citation type="submission" date="2021-03" db="EMBL/GenBank/DDBJ databases">
        <title>Sequencing the genomes of 1000 actinobacteria strains.</title>
        <authorList>
            <person name="Klenk H.-P."/>
        </authorList>
    </citation>
    <scope>NUCLEOTIDE SEQUENCE [LARGE SCALE GENOMIC DNA]</scope>
    <source>
        <strain evidence="1 2">DSM 45516</strain>
    </source>
</reference>
<dbReference type="RefSeq" id="WP_209895498.1">
    <property type="nucleotide sequence ID" value="NZ_JAGGMR010000001.1"/>
</dbReference>
<evidence type="ECO:0000313" key="2">
    <source>
        <dbReference type="Proteomes" id="UP001519325"/>
    </source>
</evidence>
<gene>
    <name evidence="1" type="ORF">BJ987_005459</name>
</gene>
<dbReference type="SUPFAM" id="SSF54427">
    <property type="entry name" value="NTF2-like"/>
    <property type="match status" value="1"/>
</dbReference>
<evidence type="ECO:0000313" key="1">
    <source>
        <dbReference type="EMBL" id="MBP2192558.1"/>
    </source>
</evidence>
<comment type="caution">
    <text evidence="1">The sequence shown here is derived from an EMBL/GenBank/DDBJ whole genome shotgun (WGS) entry which is preliminary data.</text>
</comment>
<dbReference type="EMBL" id="JAGGMR010000001">
    <property type="protein sequence ID" value="MBP2192558.1"/>
    <property type="molecule type" value="Genomic_DNA"/>
</dbReference>
<protein>
    <recommendedName>
        <fullName evidence="3">SnoaL-like domain-containing protein</fullName>
    </recommendedName>
</protein>